<protein>
    <recommendedName>
        <fullName evidence="4">Secreted protein</fullName>
    </recommendedName>
</protein>
<evidence type="ECO:0000313" key="2">
    <source>
        <dbReference type="EMBL" id="TKW08657.1"/>
    </source>
</evidence>
<feature type="signal peptide" evidence="1">
    <location>
        <begin position="1"/>
        <end position="17"/>
    </location>
</feature>
<evidence type="ECO:0000313" key="3">
    <source>
        <dbReference type="Proteomes" id="UP000298652"/>
    </source>
</evidence>
<proteinExistence type="predicted"/>
<feature type="chain" id="PRO_5020239719" description="Secreted protein" evidence="1">
    <location>
        <begin position="18"/>
        <end position="84"/>
    </location>
</feature>
<name>A0A4U6UE25_SETVI</name>
<gene>
    <name evidence="2" type="ORF">SEVIR_6G038250v2</name>
</gene>
<reference evidence="2" key="1">
    <citation type="submission" date="2019-03" db="EMBL/GenBank/DDBJ databases">
        <title>WGS assembly of Setaria viridis.</title>
        <authorList>
            <person name="Huang P."/>
            <person name="Jenkins J."/>
            <person name="Grimwood J."/>
            <person name="Barry K."/>
            <person name="Healey A."/>
            <person name="Mamidi S."/>
            <person name="Sreedasyam A."/>
            <person name="Shu S."/>
            <person name="Feldman M."/>
            <person name="Wu J."/>
            <person name="Yu Y."/>
            <person name="Chen C."/>
            <person name="Johnson J."/>
            <person name="Rokhsar D."/>
            <person name="Baxter I."/>
            <person name="Schmutz J."/>
            <person name="Brutnell T."/>
            <person name="Kellogg E."/>
        </authorList>
    </citation>
    <scope>NUCLEOTIDE SEQUENCE [LARGE SCALE GENOMIC DNA]</scope>
</reference>
<evidence type="ECO:0008006" key="4">
    <source>
        <dbReference type="Google" id="ProtNLM"/>
    </source>
</evidence>
<dbReference type="AlphaFoldDB" id="A0A4U6UE25"/>
<organism evidence="2 3">
    <name type="scientific">Setaria viridis</name>
    <name type="common">Green bristlegrass</name>
    <name type="synonym">Setaria italica subsp. viridis</name>
    <dbReference type="NCBI Taxonomy" id="4556"/>
    <lineage>
        <taxon>Eukaryota</taxon>
        <taxon>Viridiplantae</taxon>
        <taxon>Streptophyta</taxon>
        <taxon>Embryophyta</taxon>
        <taxon>Tracheophyta</taxon>
        <taxon>Spermatophyta</taxon>
        <taxon>Magnoliopsida</taxon>
        <taxon>Liliopsida</taxon>
        <taxon>Poales</taxon>
        <taxon>Poaceae</taxon>
        <taxon>PACMAD clade</taxon>
        <taxon>Panicoideae</taxon>
        <taxon>Panicodae</taxon>
        <taxon>Paniceae</taxon>
        <taxon>Cenchrinae</taxon>
        <taxon>Setaria</taxon>
    </lineage>
</organism>
<dbReference type="Proteomes" id="UP000298652">
    <property type="component" value="Chromosome 6"/>
</dbReference>
<keyword evidence="3" id="KW-1185">Reference proteome</keyword>
<dbReference type="Gramene" id="TKW08657">
    <property type="protein sequence ID" value="TKW08657"/>
    <property type="gene ID" value="SEVIR_6G038250v2"/>
</dbReference>
<sequence>MMCCCFNLRSHLIFCLSWRTGCVPLQNLNLNFKRHPAGPESRCGPNPCCAVAPKGTTGRTAYSDPVRRETQNFFYFYIFFSDFS</sequence>
<dbReference type="EMBL" id="CM016557">
    <property type="protein sequence ID" value="TKW08657.1"/>
    <property type="molecule type" value="Genomic_DNA"/>
</dbReference>
<keyword evidence="1" id="KW-0732">Signal</keyword>
<evidence type="ECO:0000256" key="1">
    <source>
        <dbReference type="SAM" id="SignalP"/>
    </source>
</evidence>
<accession>A0A4U6UE25</accession>